<gene>
    <name evidence="1" type="ORF">E2C01_008322</name>
</gene>
<organism evidence="1 2">
    <name type="scientific">Portunus trituberculatus</name>
    <name type="common">Swimming crab</name>
    <name type="synonym">Neptunus trituberculatus</name>
    <dbReference type="NCBI Taxonomy" id="210409"/>
    <lineage>
        <taxon>Eukaryota</taxon>
        <taxon>Metazoa</taxon>
        <taxon>Ecdysozoa</taxon>
        <taxon>Arthropoda</taxon>
        <taxon>Crustacea</taxon>
        <taxon>Multicrustacea</taxon>
        <taxon>Malacostraca</taxon>
        <taxon>Eumalacostraca</taxon>
        <taxon>Eucarida</taxon>
        <taxon>Decapoda</taxon>
        <taxon>Pleocyemata</taxon>
        <taxon>Brachyura</taxon>
        <taxon>Eubrachyura</taxon>
        <taxon>Portunoidea</taxon>
        <taxon>Portunidae</taxon>
        <taxon>Portuninae</taxon>
        <taxon>Portunus</taxon>
    </lineage>
</organism>
<sequence>MAVPPIAVTPPSPHPCNGEATSKAIPNTAWHAHKSSIILEGSAVKMKHLCPVISCDDNMADHTNILHNLAIPKICQTSKAS</sequence>
<name>A0A5B7D1G9_PORTR</name>
<dbReference type="AlphaFoldDB" id="A0A5B7D1G9"/>
<dbReference type="Proteomes" id="UP000324222">
    <property type="component" value="Unassembled WGS sequence"/>
</dbReference>
<evidence type="ECO:0000313" key="2">
    <source>
        <dbReference type="Proteomes" id="UP000324222"/>
    </source>
</evidence>
<reference evidence="1 2" key="1">
    <citation type="submission" date="2019-05" db="EMBL/GenBank/DDBJ databases">
        <title>Another draft genome of Portunus trituberculatus and its Hox gene families provides insights of decapod evolution.</title>
        <authorList>
            <person name="Jeong J.-H."/>
            <person name="Song I."/>
            <person name="Kim S."/>
            <person name="Choi T."/>
            <person name="Kim D."/>
            <person name="Ryu S."/>
            <person name="Kim W."/>
        </authorList>
    </citation>
    <scope>NUCLEOTIDE SEQUENCE [LARGE SCALE GENOMIC DNA]</scope>
    <source>
        <tissue evidence="1">Muscle</tissue>
    </source>
</reference>
<dbReference type="EMBL" id="VSRR010000434">
    <property type="protein sequence ID" value="MPC15529.1"/>
    <property type="molecule type" value="Genomic_DNA"/>
</dbReference>
<protein>
    <submittedName>
        <fullName evidence="1">Uncharacterized protein</fullName>
    </submittedName>
</protein>
<evidence type="ECO:0000313" key="1">
    <source>
        <dbReference type="EMBL" id="MPC15529.1"/>
    </source>
</evidence>
<comment type="caution">
    <text evidence="1">The sequence shown here is derived from an EMBL/GenBank/DDBJ whole genome shotgun (WGS) entry which is preliminary data.</text>
</comment>
<accession>A0A5B7D1G9</accession>
<keyword evidence="2" id="KW-1185">Reference proteome</keyword>
<proteinExistence type="predicted"/>